<dbReference type="Proteomes" id="UP001497535">
    <property type="component" value="Unassembled WGS sequence"/>
</dbReference>
<accession>A0ACB0Y542</accession>
<proteinExistence type="predicted"/>
<sequence length="260" mass="29015">MVVSVTKMLFQRNLNSHVSKAFISTETSERHDFKKSFDLLSSELKSFRGELNSRIDNLEAAQKETNNKIVSLEAAHKEMNTTLKSEIHVLKAEQKAEFAVIRSDNSVFKSEMTNTFKLFKSEVKEDLNKFKSEVKEDLIDMKATLKVMDSKFIGIDGKLAGINSHLGGVIQRVISIGTIVGGATGLFMYFFKSGSLPFQSSQSHNPSAVACSVNPKQYEESKAILPYGHFTSDGRVDSGAIKPQQRNFYAPNDHSTKSQY</sequence>
<evidence type="ECO:0000313" key="2">
    <source>
        <dbReference type="Proteomes" id="UP001497535"/>
    </source>
</evidence>
<keyword evidence="2" id="KW-1185">Reference proteome</keyword>
<dbReference type="EMBL" id="CAVMJV010000005">
    <property type="protein sequence ID" value="CAK5030892.1"/>
    <property type="molecule type" value="Genomic_DNA"/>
</dbReference>
<comment type="caution">
    <text evidence="1">The sequence shown here is derived from an EMBL/GenBank/DDBJ whole genome shotgun (WGS) entry which is preliminary data.</text>
</comment>
<evidence type="ECO:0000313" key="1">
    <source>
        <dbReference type="EMBL" id="CAK5030892.1"/>
    </source>
</evidence>
<protein>
    <submittedName>
        <fullName evidence="1">Uncharacterized protein</fullName>
    </submittedName>
</protein>
<gene>
    <name evidence="1" type="ORF">MENTE1834_LOCUS7356</name>
</gene>
<reference evidence="1" key="1">
    <citation type="submission" date="2023-11" db="EMBL/GenBank/DDBJ databases">
        <authorList>
            <person name="Poullet M."/>
        </authorList>
    </citation>
    <scope>NUCLEOTIDE SEQUENCE</scope>
    <source>
        <strain evidence="1">E1834</strain>
    </source>
</reference>
<organism evidence="1 2">
    <name type="scientific">Meloidogyne enterolobii</name>
    <name type="common">Root-knot nematode worm</name>
    <name type="synonym">Meloidogyne mayaguensis</name>
    <dbReference type="NCBI Taxonomy" id="390850"/>
    <lineage>
        <taxon>Eukaryota</taxon>
        <taxon>Metazoa</taxon>
        <taxon>Ecdysozoa</taxon>
        <taxon>Nematoda</taxon>
        <taxon>Chromadorea</taxon>
        <taxon>Rhabditida</taxon>
        <taxon>Tylenchina</taxon>
        <taxon>Tylenchomorpha</taxon>
        <taxon>Tylenchoidea</taxon>
        <taxon>Meloidogynidae</taxon>
        <taxon>Meloidogyninae</taxon>
        <taxon>Meloidogyne</taxon>
    </lineage>
</organism>
<name>A0ACB0Y542_MELEN</name>